<evidence type="ECO:0000256" key="1">
    <source>
        <dbReference type="SAM" id="SignalP"/>
    </source>
</evidence>
<reference evidence="2" key="1">
    <citation type="submission" date="2021-06" db="EMBL/GenBank/DDBJ databases">
        <title>Comparative genomics, transcriptomics and evolutionary studies reveal genomic signatures of adaptation to plant cell wall in hemibiotrophic fungi.</title>
        <authorList>
            <consortium name="DOE Joint Genome Institute"/>
            <person name="Baroncelli R."/>
            <person name="Diaz J.F."/>
            <person name="Benocci T."/>
            <person name="Peng M."/>
            <person name="Battaglia E."/>
            <person name="Haridas S."/>
            <person name="Andreopoulos W."/>
            <person name="Labutti K."/>
            <person name="Pangilinan J."/>
            <person name="Floch G.L."/>
            <person name="Makela M.R."/>
            <person name="Henrissat B."/>
            <person name="Grigoriev I.V."/>
            <person name="Crouch J.A."/>
            <person name="De Vries R.P."/>
            <person name="Sukno S.A."/>
            <person name="Thon M.R."/>
        </authorList>
    </citation>
    <scope>NUCLEOTIDE SEQUENCE</scope>
    <source>
        <strain evidence="2">CBS 125086</strain>
    </source>
</reference>
<evidence type="ECO:0000313" key="3">
    <source>
        <dbReference type="Proteomes" id="UP001230504"/>
    </source>
</evidence>
<accession>A0AAD8V7H6</accession>
<evidence type="ECO:0000313" key="2">
    <source>
        <dbReference type="EMBL" id="KAK1597152.1"/>
    </source>
</evidence>
<gene>
    <name evidence="2" type="ORF">LY79DRAFT_542321</name>
</gene>
<protein>
    <submittedName>
        <fullName evidence="2">Uncharacterized protein</fullName>
    </submittedName>
</protein>
<organism evidence="2 3">
    <name type="scientific">Colletotrichum navitas</name>
    <dbReference type="NCBI Taxonomy" id="681940"/>
    <lineage>
        <taxon>Eukaryota</taxon>
        <taxon>Fungi</taxon>
        <taxon>Dikarya</taxon>
        <taxon>Ascomycota</taxon>
        <taxon>Pezizomycotina</taxon>
        <taxon>Sordariomycetes</taxon>
        <taxon>Hypocreomycetidae</taxon>
        <taxon>Glomerellales</taxon>
        <taxon>Glomerellaceae</taxon>
        <taxon>Colletotrichum</taxon>
        <taxon>Colletotrichum graminicola species complex</taxon>
    </lineage>
</organism>
<name>A0AAD8V7H6_9PEZI</name>
<dbReference type="Proteomes" id="UP001230504">
    <property type="component" value="Unassembled WGS sequence"/>
</dbReference>
<feature type="non-terminal residue" evidence="2">
    <location>
        <position position="1"/>
    </location>
</feature>
<dbReference type="EMBL" id="JAHLJV010000009">
    <property type="protein sequence ID" value="KAK1597152.1"/>
    <property type="molecule type" value="Genomic_DNA"/>
</dbReference>
<dbReference type="RefSeq" id="XP_060417966.1">
    <property type="nucleotide sequence ID" value="XM_060556992.1"/>
</dbReference>
<dbReference type="AlphaFoldDB" id="A0AAD8V7H6"/>
<comment type="caution">
    <text evidence="2">The sequence shown here is derived from an EMBL/GenBank/DDBJ whole genome shotgun (WGS) entry which is preliminary data.</text>
</comment>
<feature type="chain" id="PRO_5042141722" evidence="1">
    <location>
        <begin position="21"/>
        <end position="58"/>
    </location>
</feature>
<dbReference type="GeneID" id="85441232"/>
<feature type="signal peptide" evidence="1">
    <location>
        <begin position="1"/>
        <end position="20"/>
    </location>
</feature>
<keyword evidence="1" id="KW-0732">Signal</keyword>
<sequence length="58" mass="5682">MKTTLISSLIIALASVFATASICSDKCNAQCGSVGGFSGSCDPAGNLVSCTCNPGNPP</sequence>
<proteinExistence type="predicted"/>
<keyword evidence="3" id="KW-1185">Reference proteome</keyword>